<dbReference type="PANTHER" id="PTHR15462">
    <property type="entry name" value="SERINE PROTEASE"/>
    <property type="match status" value="1"/>
</dbReference>
<feature type="active site" description="Charge relay system" evidence="6">
    <location>
        <position position="125"/>
    </location>
</feature>
<evidence type="ECO:0000256" key="6">
    <source>
        <dbReference type="PIRSR" id="PIRSR608256-1"/>
    </source>
</evidence>
<evidence type="ECO:0000259" key="8">
    <source>
        <dbReference type="Pfam" id="PF00089"/>
    </source>
</evidence>
<keyword evidence="9" id="KW-0482">Metalloprotease</keyword>
<dbReference type="InterPro" id="IPR043504">
    <property type="entry name" value="Peptidase_S1_PA_chymotrypsin"/>
</dbReference>
<feature type="signal peptide" evidence="7">
    <location>
        <begin position="1"/>
        <end position="24"/>
    </location>
</feature>
<dbReference type="PROSITE" id="PS00134">
    <property type="entry name" value="TRYPSIN_HIS"/>
    <property type="match status" value="1"/>
</dbReference>
<feature type="domain" description="Peptidase S1" evidence="8">
    <location>
        <begin position="93"/>
        <end position="282"/>
    </location>
</feature>
<reference evidence="9 10" key="1">
    <citation type="submission" date="2019-06" db="EMBL/GenBank/DDBJ databases">
        <title>Whole genome shotgun sequence of Paenarthrobacter aurescens NBRC 12136.</title>
        <authorList>
            <person name="Hosoyama A."/>
            <person name="Uohara A."/>
            <person name="Ohji S."/>
            <person name="Ichikawa N."/>
        </authorList>
    </citation>
    <scope>NUCLEOTIDE SEQUENCE [LARGE SCALE GENOMIC DNA]</scope>
    <source>
        <strain evidence="9 10">NBRC 12136</strain>
    </source>
</reference>
<dbReference type="EC" id="3.4.21.-" evidence="7"/>
<dbReference type="EMBL" id="BJMD01000014">
    <property type="protein sequence ID" value="GEB19697.1"/>
    <property type="molecule type" value="Genomic_DNA"/>
</dbReference>
<evidence type="ECO:0000256" key="1">
    <source>
        <dbReference type="ARBA" id="ARBA00008764"/>
    </source>
</evidence>
<evidence type="ECO:0000256" key="7">
    <source>
        <dbReference type="RuleBase" id="RU004296"/>
    </source>
</evidence>
<evidence type="ECO:0000313" key="10">
    <source>
        <dbReference type="Proteomes" id="UP000317715"/>
    </source>
</evidence>
<dbReference type="RefSeq" id="WP_141283888.1">
    <property type="nucleotide sequence ID" value="NZ_BAAAWK010000001.1"/>
</dbReference>
<feature type="active site" description="Charge relay system" evidence="6">
    <location>
        <position position="249"/>
    </location>
</feature>
<evidence type="ECO:0000256" key="4">
    <source>
        <dbReference type="ARBA" id="ARBA00022801"/>
    </source>
</evidence>
<sequence length="288" mass="29556">MKKHNVALLVGAAVMALTSSLGGAAVASESTPQPAAAEVQPVSHIVDKSQTSGSAASPLADRYVIAAPSKTGGASTDSVIGADGRVRITNTTAAPNRSIVQIEFNGGYICSGTLISDDTVLTAGHCVHEGGTGSTADYSWGVKVAPGRNGSTDPYGTCGATELLTDQRWIDSANTNADWGVIKLDCTIGNTTGWLNYTGTTASLNGISTTVRGYPGDKAFGTMWSMTGPIESTQTEKVFYKMDTYGGQSGAPVYNSSNTIVAIHTNGGSSNSGTRITPTLANYLTSVK</sequence>
<keyword evidence="5 7" id="KW-0720">Serine protease</keyword>
<comment type="similarity">
    <text evidence="1 7">Belongs to the peptidase S1B family.</text>
</comment>
<dbReference type="PANTHER" id="PTHR15462:SF8">
    <property type="entry name" value="SERINE PROTEASE"/>
    <property type="match status" value="1"/>
</dbReference>
<dbReference type="InterPro" id="IPR018114">
    <property type="entry name" value="TRYPSIN_HIS"/>
</dbReference>
<gene>
    <name evidence="9" type="primary">mpr</name>
    <name evidence="9" type="ORF">AAU01_24520</name>
</gene>
<feature type="active site" description="Charge relay system" evidence="6">
    <location>
        <position position="171"/>
    </location>
</feature>
<feature type="chain" id="PRO_5039744009" description="Serine protease" evidence="7">
    <location>
        <begin position="25"/>
        <end position="288"/>
    </location>
</feature>
<dbReference type="GO" id="GO:0004252">
    <property type="term" value="F:serine-type endopeptidase activity"/>
    <property type="evidence" value="ECO:0007669"/>
    <property type="project" value="InterPro"/>
</dbReference>
<proteinExistence type="inferred from homology"/>
<dbReference type="Pfam" id="PF00089">
    <property type="entry name" value="Trypsin"/>
    <property type="match status" value="1"/>
</dbReference>
<dbReference type="PRINTS" id="PR00839">
    <property type="entry name" value="V8PROTEASE"/>
</dbReference>
<name>A0A4Y3NF35_PAEAU</name>
<dbReference type="SUPFAM" id="SSF50494">
    <property type="entry name" value="Trypsin-like serine proteases"/>
    <property type="match status" value="1"/>
</dbReference>
<dbReference type="Gene3D" id="2.40.10.10">
    <property type="entry name" value="Trypsin-like serine proteases"/>
    <property type="match status" value="2"/>
</dbReference>
<accession>A0A4Y3NF35</accession>
<dbReference type="GO" id="GO:0006508">
    <property type="term" value="P:proteolysis"/>
    <property type="evidence" value="ECO:0007669"/>
    <property type="project" value="UniProtKB-KW"/>
</dbReference>
<dbReference type="InterPro" id="IPR050966">
    <property type="entry name" value="Glutamyl_endopeptidase"/>
</dbReference>
<keyword evidence="3 7" id="KW-0732">Signal</keyword>
<evidence type="ECO:0000256" key="3">
    <source>
        <dbReference type="ARBA" id="ARBA00022729"/>
    </source>
</evidence>
<dbReference type="Proteomes" id="UP000317715">
    <property type="component" value="Unassembled WGS sequence"/>
</dbReference>
<dbReference type="GeneID" id="97300543"/>
<dbReference type="InterPro" id="IPR008256">
    <property type="entry name" value="Peptidase_S1B"/>
</dbReference>
<organism evidence="9 10">
    <name type="scientific">Paenarthrobacter aurescens</name>
    <name type="common">Arthrobacter aurescens</name>
    <dbReference type="NCBI Taxonomy" id="43663"/>
    <lineage>
        <taxon>Bacteria</taxon>
        <taxon>Bacillati</taxon>
        <taxon>Actinomycetota</taxon>
        <taxon>Actinomycetes</taxon>
        <taxon>Micrococcales</taxon>
        <taxon>Micrococcaceae</taxon>
        <taxon>Paenarthrobacter</taxon>
    </lineage>
</organism>
<evidence type="ECO:0000313" key="9">
    <source>
        <dbReference type="EMBL" id="GEB19697.1"/>
    </source>
</evidence>
<dbReference type="InterPro" id="IPR001254">
    <property type="entry name" value="Trypsin_dom"/>
</dbReference>
<dbReference type="OrthoDB" id="1855925at2"/>
<keyword evidence="4 7" id="KW-0378">Hydrolase</keyword>
<dbReference type="AlphaFoldDB" id="A0A4Y3NF35"/>
<keyword evidence="10" id="KW-1185">Reference proteome</keyword>
<comment type="caution">
    <text evidence="9">The sequence shown here is derived from an EMBL/GenBank/DDBJ whole genome shotgun (WGS) entry which is preliminary data.</text>
</comment>
<evidence type="ECO:0000256" key="5">
    <source>
        <dbReference type="ARBA" id="ARBA00022825"/>
    </source>
</evidence>
<dbReference type="GO" id="GO:0008237">
    <property type="term" value="F:metallopeptidase activity"/>
    <property type="evidence" value="ECO:0007669"/>
    <property type="project" value="UniProtKB-KW"/>
</dbReference>
<keyword evidence="2 7" id="KW-0645">Protease</keyword>
<dbReference type="InterPro" id="IPR009003">
    <property type="entry name" value="Peptidase_S1_PA"/>
</dbReference>
<protein>
    <recommendedName>
        <fullName evidence="7">Serine protease</fullName>
        <ecNumber evidence="7">3.4.21.-</ecNumber>
    </recommendedName>
</protein>
<evidence type="ECO:0000256" key="2">
    <source>
        <dbReference type="ARBA" id="ARBA00022670"/>
    </source>
</evidence>